<keyword evidence="1" id="KW-0732">Signal</keyword>
<keyword evidence="4" id="KW-1133">Transmembrane helix</keyword>
<dbReference type="EMBL" id="KV454212">
    <property type="protein sequence ID" value="ODQ57922.1"/>
    <property type="molecule type" value="Genomic_DNA"/>
</dbReference>
<dbReference type="InterPro" id="IPR025928">
    <property type="entry name" value="Flocculin_t3_rpt"/>
</dbReference>
<evidence type="ECO:0000256" key="2">
    <source>
        <dbReference type="ARBA" id="ARBA00023180"/>
    </source>
</evidence>
<dbReference type="GeneID" id="30197715"/>
<evidence type="ECO:0000313" key="6">
    <source>
        <dbReference type="Proteomes" id="UP000094112"/>
    </source>
</evidence>
<dbReference type="Pfam" id="PF13928">
    <property type="entry name" value="Flocculin_t3"/>
    <property type="match status" value="2"/>
</dbReference>
<feature type="compositionally biased region" description="Low complexity" evidence="3">
    <location>
        <begin position="375"/>
        <end position="391"/>
    </location>
</feature>
<reference evidence="5 6" key="1">
    <citation type="journal article" date="2016" name="Proc. Natl. Acad. Sci. U.S.A.">
        <title>Comparative genomics of biotechnologically important yeasts.</title>
        <authorList>
            <person name="Riley R."/>
            <person name="Haridas S."/>
            <person name="Wolfe K.H."/>
            <person name="Lopes M.R."/>
            <person name="Hittinger C.T."/>
            <person name="Goeker M."/>
            <person name="Salamov A.A."/>
            <person name="Wisecaver J.H."/>
            <person name="Long T.M."/>
            <person name="Calvey C.H."/>
            <person name="Aerts A.L."/>
            <person name="Barry K.W."/>
            <person name="Choi C."/>
            <person name="Clum A."/>
            <person name="Coughlan A.Y."/>
            <person name="Deshpande S."/>
            <person name="Douglass A.P."/>
            <person name="Hanson S.J."/>
            <person name="Klenk H.-P."/>
            <person name="LaButti K.M."/>
            <person name="Lapidus A."/>
            <person name="Lindquist E.A."/>
            <person name="Lipzen A.M."/>
            <person name="Meier-Kolthoff J.P."/>
            <person name="Ohm R.A."/>
            <person name="Otillar R.P."/>
            <person name="Pangilinan J.L."/>
            <person name="Peng Y."/>
            <person name="Rokas A."/>
            <person name="Rosa C.A."/>
            <person name="Scheuner C."/>
            <person name="Sibirny A.A."/>
            <person name="Slot J.C."/>
            <person name="Stielow J.B."/>
            <person name="Sun H."/>
            <person name="Kurtzman C.P."/>
            <person name="Blackwell M."/>
            <person name="Grigoriev I.V."/>
            <person name="Jeffries T.W."/>
        </authorList>
    </citation>
    <scope>NUCLEOTIDE SEQUENCE [LARGE SCALE GENOMIC DNA]</scope>
    <source>
        <strain evidence="6">ATCC 58044 / CBS 1984 / NCYC 433 / NRRL Y-366-8</strain>
    </source>
</reference>
<evidence type="ECO:0000256" key="3">
    <source>
        <dbReference type="SAM" id="MobiDB-lite"/>
    </source>
</evidence>
<evidence type="ECO:0000313" key="5">
    <source>
        <dbReference type="EMBL" id="ODQ57922.1"/>
    </source>
</evidence>
<evidence type="ECO:0000256" key="4">
    <source>
        <dbReference type="SAM" id="Phobius"/>
    </source>
</evidence>
<feature type="transmembrane region" description="Helical" evidence="4">
    <location>
        <begin position="411"/>
        <end position="431"/>
    </location>
</feature>
<keyword evidence="2" id="KW-0325">Glycoprotein</keyword>
<proteinExistence type="predicted"/>
<protein>
    <submittedName>
        <fullName evidence="5">Uncharacterized protein</fullName>
    </submittedName>
</protein>
<dbReference type="RefSeq" id="XP_019037129.1">
    <property type="nucleotide sequence ID" value="XM_019180469.1"/>
</dbReference>
<feature type="region of interest" description="Disordered" evidence="3">
    <location>
        <begin position="371"/>
        <end position="391"/>
    </location>
</feature>
<dbReference type="Proteomes" id="UP000094112">
    <property type="component" value="Unassembled WGS sequence"/>
</dbReference>
<dbReference type="OrthoDB" id="10609276at2759"/>
<gene>
    <name evidence="5" type="ORF">WICANDRAFT_106342</name>
</gene>
<organism evidence="5 6">
    <name type="scientific">Wickerhamomyces anomalus (strain ATCC 58044 / CBS 1984 / NCYC 433 / NRRL Y-366-8)</name>
    <name type="common">Yeast</name>
    <name type="synonym">Hansenula anomala</name>
    <dbReference type="NCBI Taxonomy" id="683960"/>
    <lineage>
        <taxon>Eukaryota</taxon>
        <taxon>Fungi</taxon>
        <taxon>Dikarya</taxon>
        <taxon>Ascomycota</taxon>
        <taxon>Saccharomycotina</taxon>
        <taxon>Saccharomycetes</taxon>
        <taxon>Phaffomycetales</taxon>
        <taxon>Wickerhamomycetaceae</taxon>
        <taxon>Wickerhamomyces</taxon>
    </lineage>
</organism>
<accession>A0A1E3NYY7</accession>
<dbReference type="STRING" id="683960.A0A1E3NYY7"/>
<keyword evidence="6" id="KW-1185">Reference proteome</keyword>
<evidence type="ECO:0000256" key="1">
    <source>
        <dbReference type="ARBA" id="ARBA00022729"/>
    </source>
</evidence>
<dbReference type="AlphaFoldDB" id="A0A1E3NYY7"/>
<sequence length="432" mass="43344">MVSKNSLLKAGAISALASIANAQSLFTPIDFKSSLDLYYYFKSGNAIAAITDEGIDIEGSFSSNDELCQALDGAQLVYSSDKGEDVLLTSNCFSVYHLVDNSSSEITWSSCQEFPFFANYCPGGSASGSASATLSSTTLSSTATAAQNSVSGSETLYLTTVTSTINNIETIYTTYCPLSEITASRSQPASISGGTTNINAVNGAPAVQTSTYVVTENGSESTFTTLIPISGSAAGIAGAAGPQKTFVDNTDFYETLESHASAATSVSGSDTYVLSTVTSTIGNIATIYTTYCPISEIATGSAPATIASETPAPSAQGLTAGAASAGTESAAPSVHSTLVSSVVTNSDNGEVSTVLVQTTYTVGTPSAPAASGATVAQQGAPSGSGSVAQQGASSSAGSVAPAITSFYEGGAAQVISSISLASFVAIFFGLFC</sequence>
<keyword evidence="4" id="KW-0812">Transmembrane</keyword>
<name>A0A1E3NYY7_WICAA</name>
<keyword evidence="4" id="KW-0472">Membrane</keyword>